<evidence type="ECO:0000256" key="2">
    <source>
        <dbReference type="ARBA" id="ARBA00009347"/>
    </source>
</evidence>
<dbReference type="InterPro" id="IPR009100">
    <property type="entry name" value="AcylCoA_DH/oxidase_NM_dom_sf"/>
</dbReference>
<feature type="domain" description="Acyl-CoA dehydrogenase/oxidase C-terminal" evidence="6">
    <location>
        <begin position="288"/>
        <end position="444"/>
    </location>
</feature>
<feature type="domain" description="Acyl-CoA dehydrogenase/oxidase N-terminal" evidence="8">
    <location>
        <begin position="64"/>
        <end position="180"/>
    </location>
</feature>
<dbReference type="SUPFAM" id="SSF47203">
    <property type="entry name" value="Acyl-CoA dehydrogenase C-terminal domain-like"/>
    <property type="match status" value="1"/>
</dbReference>
<keyword evidence="5 9" id="KW-0560">Oxidoreductase</keyword>
<dbReference type="GO" id="GO:0016491">
    <property type="term" value="F:oxidoreductase activity"/>
    <property type="evidence" value="ECO:0007669"/>
    <property type="project" value="UniProtKB-KW"/>
</dbReference>
<dbReference type="SUPFAM" id="SSF56645">
    <property type="entry name" value="Acyl-CoA dehydrogenase NM domain-like"/>
    <property type="match status" value="1"/>
</dbReference>
<evidence type="ECO:0000256" key="1">
    <source>
        <dbReference type="ARBA" id="ARBA00001974"/>
    </source>
</evidence>
<comment type="caution">
    <text evidence="9">The sequence shown here is derived from an EMBL/GenBank/DDBJ whole genome shotgun (WGS) entry which is preliminary data.</text>
</comment>
<accession>A0ABW6G0P3</accession>
<dbReference type="EMBL" id="JBHXCV010000003">
    <property type="protein sequence ID" value="MFD6792753.1"/>
    <property type="molecule type" value="Genomic_DNA"/>
</dbReference>
<evidence type="ECO:0000259" key="8">
    <source>
        <dbReference type="Pfam" id="PF02771"/>
    </source>
</evidence>
<dbReference type="RefSeq" id="WP_258937535.1">
    <property type="nucleotide sequence ID" value="NZ_JANBBF010000012.1"/>
</dbReference>
<keyword evidence="3 5" id="KW-0285">Flavoprotein</keyword>
<evidence type="ECO:0000256" key="3">
    <source>
        <dbReference type="ARBA" id="ARBA00022630"/>
    </source>
</evidence>
<gene>
    <name evidence="9" type="ORF">ACFWGY_05400</name>
</gene>
<dbReference type="Pfam" id="PF02770">
    <property type="entry name" value="Acyl-CoA_dh_M"/>
    <property type="match status" value="1"/>
</dbReference>
<sequence>MRLRFSDALLDGSELFPALRLLDGTVRQENQVTAVDENATTAEEGLAGPPRTADRLYHDLTTPEEIRSVRMRVRTMASGVVAPVAARIANGDERTDGFPRDVFDALAEEGLFKIPFSTDVGGDGLEQPATATAVAVEELAYYSNSVAAIFDVHCILAGNALNQGSADQRDRWLRPIVGGEIVGAFATSEPAASSDLSPEAVQTTAVRDGDGWLLNGRKRWITNSVVAGMIVVLARTGDRLTTFIVPVGTPGVTITTPDRKLGNRGQITADVVLDDVRLGPEAVLGEEGGGLKIALQTLTYGRIGIAAAGVGMAQAAFDHMAHQLRTREAFGGPLAANQHWQFLMADRATELEAARDLYLKAARRLDSGIPFPEPEAAMAKLFGTRLSGDIARDAVQAFGGFGFTYQRGADDAPGPVEAIYRDAKIGEIYEGANEIQKWVIARQIFGRDVTG</sequence>
<evidence type="ECO:0000259" key="7">
    <source>
        <dbReference type="Pfam" id="PF02770"/>
    </source>
</evidence>
<evidence type="ECO:0000313" key="10">
    <source>
        <dbReference type="Proteomes" id="UP001598673"/>
    </source>
</evidence>
<protein>
    <submittedName>
        <fullName evidence="9">Acyl-CoA dehydrogenase family protein</fullName>
        <ecNumber evidence="9">1.-.-.-</ecNumber>
    </submittedName>
</protein>
<evidence type="ECO:0000259" key="6">
    <source>
        <dbReference type="Pfam" id="PF00441"/>
    </source>
</evidence>
<dbReference type="InterPro" id="IPR009075">
    <property type="entry name" value="AcylCo_DH/oxidase_C"/>
</dbReference>
<dbReference type="InterPro" id="IPR037069">
    <property type="entry name" value="AcylCoA_DH/ox_N_sf"/>
</dbReference>
<comment type="similarity">
    <text evidence="2 5">Belongs to the acyl-CoA dehydrogenase family.</text>
</comment>
<dbReference type="InterPro" id="IPR006091">
    <property type="entry name" value="Acyl-CoA_Oxase/DH_mid-dom"/>
</dbReference>
<comment type="cofactor">
    <cofactor evidence="1 5">
        <name>FAD</name>
        <dbReference type="ChEBI" id="CHEBI:57692"/>
    </cofactor>
</comment>
<evidence type="ECO:0000256" key="5">
    <source>
        <dbReference type="RuleBase" id="RU362125"/>
    </source>
</evidence>
<dbReference type="Proteomes" id="UP001598673">
    <property type="component" value="Unassembled WGS sequence"/>
</dbReference>
<evidence type="ECO:0000256" key="4">
    <source>
        <dbReference type="ARBA" id="ARBA00022827"/>
    </source>
</evidence>
<dbReference type="Gene3D" id="1.10.540.10">
    <property type="entry name" value="Acyl-CoA dehydrogenase/oxidase, N-terminal domain"/>
    <property type="match status" value="1"/>
</dbReference>
<proteinExistence type="inferred from homology"/>
<reference evidence="9 10" key="1">
    <citation type="submission" date="2024-09" db="EMBL/GenBank/DDBJ databases">
        <title>The Natural Products Discovery Center: Release of the First 8490 Sequenced Strains for Exploring Actinobacteria Biosynthetic Diversity.</title>
        <authorList>
            <person name="Kalkreuter E."/>
            <person name="Kautsar S.A."/>
            <person name="Yang D."/>
            <person name="Bader C.D."/>
            <person name="Teijaro C.N."/>
            <person name="Fluegel L."/>
            <person name="Davis C.M."/>
            <person name="Simpson J.R."/>
            <person name="Lauterbach L."/>
            <person name="Steele A.D."/>
            <person name="Gui C."/>
            <person name="Meng S."/>
            <person name="Li G."/>
            <person name="Viehrig K."/>
            <person name="Ye F."/>
            <person name="Su P."/>
            <person name="Kiefer A.F."/>
            <person name="Nichols A."/>
            <person name="Cepeda A.J."/>
            <person name="Yan W."/>
            <person name="Fan B."/>
            <person name="Jiang Y."/>
            <person name="Adhikari A."/>
            <person name="Zheng C.-J."/>
            <person name="Schuster L."/>
            <person name="Cowan T.M."/>
            <person name="Smanski M.J."/>
            <person name="Chevrette M.G."/>
            <person name="De Carvalho L.P.S."/>
            <person name="Shen B."/>
        </authorList>
    </citation>
    <scope>NUCLEOTIDE SEQUENCE [LARGE SCALE GENOMIC DNA]</scope>
    <source>
        <strain evidence="9 10">NPDC060353</strain>
    </source>
</reference>
<dbReference type="Gene3D" id="2.40.110.10">
    <property type="entry name" value="Butyryl-CoA Dehydrogenase, subunit A, domain 2"/>
    <property type="match status" value="1"/>
</dbReference>
<name>A0ABW6G0P3_9PSEU</name>
<dbReference type="Pfam" id="PF00441">
    <property type="entry name" value="Acyl-CoA_dh_1"/>
    <property type="match status" value="1"/>
</dbReference>
<dbReference type="EC" id="1.-.-.-" evidence="9"/>
<dbReference type="Gene3D" id="1.20.140.10">
    <property type="entry name" value="Butyryl-CoA Dehydrogenase, subunit A, domain 3"/>
    <property type="match status" value="1"/>
</dbReference>
<feature type="domain" description="Acyl-CoA oxidase/dehydrogenase middle" evidence="7">
    <location>
        <begin position="184"/>
        <end position="276"/>
    </location>
</feature>
<evidence type="ECO:0000313" key="9">
    <source>
        <dbReference type="EMBL" id="MFD6792753.1"/>
    </source>
</evidence>
<dbReference type="PANTHER" id="PTHR43884">
    <property type="entry name" value="ACYL-COA DEHYDROGENASE"/>
    <property type="match status" value="1"/>
</dbReference>
<dbReference type="InterPro" id="IPR046373">
    <property type="entry name" value="Acyl-CoA_Oxase/DH_mid-dom_sf"/>
</dbReference>
<keyword evidence="4 5" id="KW-0274">FAD</keyword>
<dbReference type="InterPro" id="IPR013786">
    <property type="entry name" value="AcylCoA_DH/ox_N"/>
</dbReference>
<keyword evidence="10" id="KW-1185">Reference proteome</keyword>
<dbReference type="PANTHER" id="PTHR43884:SF12">
    <property type="entry name" value="ISOVALERYL-COA DEHYDROGENASE, MITOCHONDRIAL-RELATED"/>
    <property type="match status" value="1"/>
</dbReference>
<dbReference type="InterPro" id="IPR036250">
    <property type="entry name" value="AcylCo_DH-like_C"/>
</dbReference>
<dbReference type="Pfam" id="PF02771">
    <property type="entry name" value="Acyl-CoA_dh_N"/>
    <property type="match status" value="1"/>
</dbReference>
<organism evidence="9 10">
    <name type="scientific">Prauserella salsuginis</name>
    <dbReference type="NCBI Taxonomy" id="387889"/>
    <lineage>
        <taxon>Bacteria</taxon>
        <taxon>Bacillati</taxon>
        <taxon>Actinomycetota</taxon>
        <taxon>Actinomycetes</taxon>
        <taxon>Pseudonocardiales</taxon>
        <taxon>Pseudonocardiaceae</taxon>
        <taxon>Prauserella</taxon>
        <taxon>Prauserella salsuginis group</taxon>
    </lineage>
</organism>